<dbReference type="InterPro" id="IPR024529">
    <property type="entry name" value="ECF_trnsprt_substrate-spec"/>
</dbReference>
<keyword evidence="1" id="KW-0472">Membrane</keyword>
<dbReference type="Gene3D" id="1.10.1760.20">
    <property type="match status" value="1"/>
</dbReference>
<evidence type="ECO:0008006" key="4">
    <source>
        <dbReference type="Google" id="ProtNLM"/>
    </source>
</evidence>
<evidence type="ECO:0000313" key="3">
    <source>
        <dbReference type="Proteomes" id="UP000070427"/>
    </source>
</evidence>
<gene>
    <name evidence="2" type="ORF">AN618_07860</name>
</gene>
<keyword evidence="1" id="KW-1133">Transmembrane helix</keyword>
<dbReference type="Pfam" id="PF12822">
    <property type="entry name" value="ECF_trnsprt"/>
    <property type="match status" value="1"/>
</dbReference>
<feature type="transmembrane region" description="Helical" evidence="1">
    <location>
        <begin position="101"/>
        <end position="121"/>
    </location>
</feature>
<dbReference type="GO" id="GO:0022857">
    <property type="term" value="F:transmembrane transporter activity"/>
    <property type="evidence" value="ECO:0007669"/>
    <property type="project" value="InterPro"/>
</dbReference>
<feature type="transmembrane region" description="Helical" evidence="1">
    <location>
        <begin position="128"/>
        <end position="154"/>
    </location>
</feature>
<accession>A0A140LBQ3</accession>
<feature type="transmembrane region" description="Helical" evidence="1">
    <location>
        <begin position="76"/>
        <end position="95"/>
    </location>
</feature>
<dbReference type="RefSeq" id="WP_066352330.1">
    <property type="nucleotide sequence ID" value="NZ_LOED01000006.1"/>
</dbReference>
<proteinExistence type="predicted"/>
<evidence type="ECO:0000313" key="2">
    <source>
        <dbReference type="EMBL" id="KXG77978.1"/>
    </source>
</evidence>
<dbReference type="PATRIC" id="fig|520764.3.peg.813"/>
<comment type="caution">
    <text evidence="2">The sequence shown here is derived from an EMBL/GenBank/DDBJ whole genome shotgun (WGS) entry which is preliminary data.</text>
</comment>
<protein>
    <recommendedName>
        <fullName evidence="4">Alpha-ribazole transporter</fullName>
    </recommendedName>
</protein>
<organism evidence="2 3">
    <name type="scientific">Fervidicola ferrireducens</name>
    <dbReference type="NCBI Taxonomy" id="520764"/>
    <lineage>
        <taxon>Bacteria</taxon>
        <taxon>Bacillati</taxon>
        <taxon>Bacillota</taxon>
        <taxon>Clostridia</taxon>
        <taxon>Thermosediminibacterales</taxon>
        <taxon>Thermosediminibacteraceae</taxon>
        <taxon>Fervidicola</taxon>
    </lineage>
</organism>
<dbReference type="EMBL" id="LOED01000006">
    <property type="protein sequence ID" value="KXG77978.1"/>
    <property type="molecule type" value="Genomic_DNA"/>
</dbReference>
<keyword evidence="1" id="KW-0812">Transmembrane</keyword>
<dbReference type="InParanoid" id="A0A140LBQ3"/>
<dbReference type="STRING" id="520764.AN618_07860"/>
<dbReference type="OrthoDB" id="5431035at2"/>
<name>A0A140LBQ3_9FIRM</name>
<dbReference type="Proteomes" id="UP000070427">
    <property type="component" value="Unassembled WGS sequence"/>
</dbReference>
<sequence>MINQKTKALTLSAIFVALSFVGAGIKLPSPTGTVAFDSAPGYMAALFLGPTYGALTSSLGHIFTSMSAGFPLSPPIHLLIAVEMAFFALAFAIAAKKSLTLAVITTTLLNGVLAPASLLLFPGFGKGFFAAMVFPLTVASALNLSLAALIYSLVKKAKGENYVDKK</sequence>
<evidence type="ECO:0000256" key="1">
    <source>
        <dbReference type="SAM" id="Phobius"/>
    </source>
</evidence>
<reference evidence="2 3" key="1">
    <citation type="submission" date="2015-12" db="EMBL/GenBank/DDBJ databases">
        <title>Draft genome sequnece of Fervidicola ferrireducens strain Y170.</title>
        <authorList>
            <person name="Patel B.K."/>
        </authorList>
    </citation>
    <scope>NUCLEOTIDE SEQUENCE [LARGE SCALE GENOMIC DNA]</scope>
    <source>
        <strain evidence="2 3">Y170</strain>
    </source>
</reference>
<keyword evidence="3" id="KW-1185">Reference proteome</keyword>
<feature type="transmembrane region" description="Helical" evidence="1">
    <location>
        <begin position="39"/>
        <end position="64"/>
    </location>
</feature>
<dbReference type="AlphaFoldDB" id="A0A140LBQ3"/>